<name>A0A975U3X7_9PROT</name>
<dbReference type="Proteomes" id="UP000694001">
    <property type="component" value="Chromosome"/>
</dbReference>
<feature type="region of interest" description="Disordered" evidence="1">
    <location>
        <begin position="69"/>
        <end position="97"/>
    </location>
</feature>
<dbReference type="RefSeq" id="WP_218286200.1">
    <property type="nucleotide sequence ID" value="NZ_CP076448.1"/>
</dbReference>
<proteinExistence type="predicted"/>
<evidence type="ECO:0000256" key="1">
    <source>
        <dbReference type="SAM" id="MobiDB-lite"/>
    </source>
</evidence>
<evidence type="ECO:0000313" key="3">
    <source>
        <dbReference type="Proteomes" id="UP000694001"/>
    </source>
</evidence>
<organism evidence="2 3">
    <name type="scientific">Elioraea tepida</name>
    <dbReference type="NCBI Taxonomy" id="2843330"/>
    <lineage>
        <taxon>Bacteria</taxon>
        <taxon>Pseudomonadati</taxon>
        <taxon>Pseudomonadota</taxon>
        <taxon>Alphaproteobacteria</taxon>
        <taxon>Acetobacterales</taxon>
        <taxon>Elioraeaceae</taxon>
        <taxon>Elioraea</taxon>
    </lineage>
</organism>
<dbReference type="AlphaFoldDB" id="A0A975U3X7"/>
<keyword evidence="3" id="KW-1185">Reference proteome</keyword>
<accession>A0A975U3X7</accession>
<gene>
    <name evidence="2" type="ORF">KO353_02510</name>
</gene>
<evidence type="ECO:0000313" key="2">
    <source>
        <dbReference type="EMBL" id="QXM25144.1"/>
    </source>
</evidence>
<protein>
    <submittedName>
        <fullName evidence="2">Uncharacterized protein</fullName>
    </submittedName>
</protein>
<dbReference type="KEGG" id="elio:KO353_02510"/>
<feature type="compositionally biased region" description="Low complexity" evidence="1">
    <location>
        <begin position="86"/>
        <end position="97"/>
    </location>
</feature>
<reference evidence="2" key="1">
    <citation type="submission" date="2021-06" db="EMBL/GenBank/DDBJ databases">
        <title>Elioraea tepida, sp. nov., a moderately thermophilic aerobic anoxygenic phototrophic bacterium isolated from an alkaline siliceous hot spring mat community in Yellowstone National Park, WY, USA.</title>
        <authorList>
            <person name="Saini M.K."/>
            <person name="Yoshida S."/>
            <person name="Sebastian A."/>
            <person name="Hirose S."/>
            <person name="Hara E."/>
            <person name="Tamaki H."/>
            <person name="Soulier N.T."/>
            <person name="Albert I."/>
            <person name="Hanada S."/>
            <person name="Bryant D.A."/>
            <person name="Tank M."/>
        </authorList>
    </citation>
    <scope>NUCLEOTIDE SEQUENCE</scope>
    <source>
        <strain evidence="2">MS-P2</strain>
    </source>
</reference>
<dbReference type="EMBL" id="CP076448">
    <property type="protein sequence ID" value="QXM25144.1"/>
    <property type="molecule type" value="Genomic_DNA"/>
</dbReference>
<sequence length="97" mass="9623">MTDRLPVTFCDGILEANVLNGVVRITLGEARADGKPVPCGLLVLPLAQLPGVANALAQLVTQVQEKLRDAASRPAAAPPAGGGVTSAGARPAASAAS</sequence>